<keyword evidence="3 6" id="KW-0812">Transmembrane</keyword>
<dbReference type="GO" id="GO:0016020">
    <property type="term" value="C:membrane"/>
    <property type="evidence" value="ECO:0007669"/>
    <property type="project" value="UniProtKB-SubCell"/>
</dbReference>
<comment type="caution">
    <text evidence="7">The sequence shown here is derived from an EMBL/GenBank/DDBJ whole genome shotgun (WGS) entry which is preliminary data.</text>
</comment>
<evidence type="ECO:0000256" key="6">
    <source>
        <dbReference type="SAM" id="Phobius"/>
    </source>
</evidence>
<dbReference type="InterPro" id="IPR004307">
    <property type="entry name" value="TspO_MBR"/>
</dbReference>
<keyword evidence="5 6" id="KW-0472">Membrane</keyword>
<evidence type="ECO:0000313" key="8">
    <source>
        <dbReference type="Proteomes" id="UP000035489"/>
    </source>
</evidence>
<dbReference type="PANTHER" id="PTHR10057:SF0">
    <property type="entry name" value="TRANSLOCATOR PROTEIN"/>
    <property type="match status" value="1"/>
</dbReference>
<dbReference type="PIRSF" id="PIRSF005859">
    <property type="entry name" value="PBR"/>
    <property type="match status" value="1"/>
</dbReference>
<organism evidence="7 8">
    <name type="scientific">Microvirga vignae</name>
    <dbReference type="NCBI Taxonomy" id="1225564"/>
    <lineage>
        <taxon>Bacteria</taxon>
        <taxon>Pseudomonadati</taxon>
        <taxon>Pseudomonadota</taxon>
        <taxon>Alphaproteobacteria</taxon>
        <taxon>Hyphomicrobiales</taxon>
        <taxon>Methylobacteriaceae</taxon>
        <taxon>Microvirga</taxon>
    </lineage>
</organism>
<comment type="subcellular location">
    <subcellularLocation>
        <location evidence="1">Membrane</location>
        <topology evidence="1">Multi-pass membrane protein</topology>
    </subcellularLocation>
</comment>
<evidence type="ECO:0000313" key="7">
    <source>
        <dbReference type="EMBL" id="KLK91944.1"/>
    </source>
</evidence>
<keyword evidence="8" id="KW-1185">Reference proteome</keyword>
<dbReference type="InterPro" id="IPR038330">
    <property type="entry name" value="TspO/MBR-related_sf"/>
</dbReference>
<dbReference type="AlphaFoldDB" id="A0A0H1RA69"/>
<dbReference type="PANTHER" id="PTHR10057">
    <property type="entry name" value="PERIPHERAL-TYPE BENZODIAZEPINE RECEPTOR"/>
    <property type="match status" value="1"/>
</dbReference>
<evidence type="ECO:0000256" key="3">
    <source>
        <dbReference type="ARBA" id="ARBA00022692"/>
    </source>
</evidence>
<feature type="transmembrane region" description="Helical" evidence="6">
    <location>
        <begin position="144"/>
        <end position="165"/>
    </location>
</feature>
<name>A0A0H1RA69_9HYPH</name>
<accession>A0A0H1RA69</accession>
<dbReference type="CDD" id="cd15904">
    <property type="entry name" value="TSPO_MBR"/>
    <property type="match status" value="1"/>
</dbReference>
<feature type="transmembrane region" description="Helical" evidence="6">
    <location>
        <begin position="116"/>
        <end position="137"/>
    </location>
</feature>
<dbReference type="OrthoDB" id="9795496at2"/>
<evidence type="ECO:0000256" key="4">
    <source>
        <dbReference type="ARBA" id="ARBA00022989"/>
    </source>
</evidence>
<protein>
    <submittedName>
        <fullName evidence="7">TspO</fullName>
    </submittedName>
</protein>
<dbReference type="RefSeq" id="WP_047190031.1">
    <property type="nucleotide sequence ID" value="NZ_LCYG01000042.1"/>
</dbReference>
<feature type="transmembrane region" description="Helical" evidence="6">
    <location>
        <begin position="57"/>
        <end position="79"/>
    </location>
</feature>
<evidence type="ECO:0000256" key="1">
    <source>
        <dbReference type="ARBA" id="ARBA00004141"/>
    </source>
</evidence>
<dbReference type="Proteomes" id="UP000035489">
    <property type="component" value="Unassembled WGS sequence"/>
</dbReference>
<dbReference type="PATRIC" id="fig|1225564.3.peg.4290"/>
<evidence type="ECO:0000256" key="2">
    <source>
        <dbReference type="ARBA" id="ARBA00007524"/>
    </source>
</evidence>
<sequence>MHTDQTAPGSHATPPLLRLLISVLPVVAVSAAGGLVTRAKIPTWYANLAKPGLTPPNWLFAPVWTTLYALMAYALWRILSLPKNQPGRTAAVTLFFVQLALNSLWSFAFFGAQSPLAGLIVIAALIVAILATIVAFWKLDRVAALLFVPYLAWVSYATFLNGALWQLNS</sequence>
<feature type="transmembrane region" description="Helical" evidence="6">
    <location>
        <begin position="91"/>
        <end position="110"/>
    </location>
</feature>
<comment type="similarity">
    <text evidence="2">Belongs to the TspO/BZRP family.</text>
</comment>
<dbReference type="FunFam" id="1.20.1260.100:FF:000001">
    <property type="entry name" value="translocator protein 2"/>
    <property type="match status" value="1"/>
</dbReference>
<dbReference type="GO" id="GO:0033013">
    <property type="term" value="P:tetrapyrrole metabolic process"/>
    <property type="evidence" value="ECO:0007669"/>
    <property type="project" value="UniProtKB-ARBA"/>
</dbReference>
<gene>
    <name evidence="7" type="ORF">AA309_15995</name>
</gene>
<dbReference type="EMBL" id="LCYG01000042">
    <property type="protein sequence ID" value="KLK91944.1"/>
    <property type="molecule type" value="Genomic_DNA"/>
</dbReference>
<proteinExistence type="inferred from homology"/>
<dbReference type="STRING" id="1225564.AA309_15995"/>
<dbReference type="Pfam" id="PF03073">
    <property type="entry name" value="TspO_MBR"/>
    <property type="match status" value="1"/>
</dbReference>
<reference evidence="7 8" key="1">
    <citation type="submission" date="2015-05" db="EMBL/GenBank/DDBJ databases">
        <title>Draft genome sequence of Microvirga vignae strain BR3299, a novel nitrogen fixing bacteria isolated from Brazil semi-aired region.</title>
        <authorList>
            <person name="Zilli J.E."/>
            <person name="Passos S.R."/>
            <person name="Leite J."/>
            <person name="Baldani J.I."/>
            <person name="Xavier G.R."/>
            <person name="Rumjaneck N.G."/>
            <person name="Simoes-Araujo J.L."/>
        </authorList>
    </citation>
    <scope>NUCLEOTIDE SEQUENCE [LARGE SCALE GENOMIC DNA]</scope>
    <source>
        <strain evidence="7 8">BR3299</strain>
    </source>
</reference>
<dbReference type="Gene3D" id="1.20.1260.100">
    <property type="entry name" value="TspO/MBR protein"/>
    <property type="match status" value="1"/>
</dbReference>
<keyword evidence="4 6" id="KW-1133">Transmembrane helix</keyword>
<feature type="transmembrane region" description="Helical" evidence="6">
    <location>
        <begin position="16"/>
        <end position="37"/>
    </location>
</feature>
<evidence type="ECO:0000256" key="5">
    <source>
        <dbReference type="ARBA" id="ARBA00023136"/>
    </source>
</evidence>